<name>A0A2P6NMY5_9EUKA</name>
<dbReference type="EMBL" id="MDYQ01000047">
    <property type="protein sequence ID" value="PRP85299.1"/>
    <property type="molecule type" value="Genomic_DNA"/>
</dbReference>
<dbReference type="InParanoid" id="A0A2P6NMY5"/>
<gene>
    <name evidence="3" type="ORF">PROFUN_06901</name>
</gene>
<evidence type="ECO:0000256" key="1">
    <source>
        <dbReference type="SAM" id="MobiDB-lite"/>
    </source>
</evidence>
<accession>A0A2P6NMY5</accession>
<comment type="caution">
    <text evidence="3">The sequence shown here is derived from an EMBL/GenBank/DDBJ whole genome shotgun (WGS) entry which is preliminary data.</text>
</comment>
<evidence type="ECO:0000313" key="3">
    <source>
        <dbReference type="EMBL" id="PRP85299.1"/>
    </source>
</evidence>
<evidence type="ECO:0000256" key="2">
    <source>
        <dbReference type="SAM" id="Phobius"/>
    </source>
</evidence>
<keyword evidence="2" id="KW-1133">Transmembrane helix</keyword>
<evidence type="ECO:0000313" key="4">
    <source>
        <dbReference type="Proteomes" id="UP000241769"/>
    </source>
</evidence>
<reference evidence="3 4" key="1">
    <citation type="journal article" date="2018" name="Genome Biol. Evol.">
        <title>Multiple Roots of Fruiting Body Formation in Amoebozoa.</title>
        <authorList>
            <person name="Hillmann F."/>
            <person name="Forbes G."/>
            <person name="Novohradska S."/>
            <person name="Ferling I."/>
            <person name="Riege K."/>
            <person name="Groth M."/>
            <person name="Westermann M."/>
            <person name="Marz M."/>
            <person name="Spaller T."/>
            <person name="Winckler T."/>
            <person name="Schaap P."/>
            <person name="Glockner G."/>
        </authorList>
    </citation>
    <scope>NUCLEOTIDE SEQUENCE [LARGE SCALE GENOMIC DNA]</scope>
    <source>
        <strain evidence="3 4">Jena</strain>
    </source>
</reference>
<feature type="region of interest" description="Disordered" evidence="1">
    <location>
        <begin position="150"/>
        <end position="169"/>
    </location>
</feature>
<dbReference type="AlphaFoldDB" id="A0A2P6NMY5"/>
<protein>
    <submittedName>
        <fullName evidence="3">Uncharacterized protein</fullName>
    </submittedName>
</protein>
<keyword evidence="4" id="KW-1185">Reference proteome</keyword>
<organism evidence="3 4">
    <name type="scientific">Planoprotostelium fungivorum</name>
    <dbReference type="NCBI Taxonomy" id="1890364"/>
    <lineage>
        <taxon>Eukaryota</taxon>
        <taxon>Amoebozoa</taxon>
        <taxon>Evosea</taxon>
        <taxon>Variosea</taxon>
        <taxon>Cavosteliida</taxon>
        <taxon>Cavosteliaceae</taxon>
        <taxon>Planoprotostelium</taxon>
    </lineage>
</organism>
<dbReference type="Proteomes" id="UP000241769">
    <property type="component" value="Unassembled WGS sequence"/>
</dbReference>
<keyword evidence="2" id="KW-0812">Transmembrane</keyword>
<proteinExistence type="predicted"/>
<keyword evidence="2" id="KW-0472">Membrane</keyword>
<feature type="transmembrane region" description="Helical" evidence="2">
    <location>
        <begin position="115"/>
        <end position="134"/>
    </location>
</feature>
<sequence>MGVGVTGCNNSPHSSDRFEFVVMSSESSPFFSQSVRKALITTSTKWCAYRTPARVDVILVFQIRVAWSKFGGACRNGHPSHPKMRARSLSSGSPIREFLNTNRPTKARLRTMGALLRWFSGSILAVVYTNLHILPLNPPRFSMIHLRRSRSNKTTTRNTPHKTPHETMEVYGCTPPPFSLVLEWIDQLWAAEREREADKEEKVLSDLDLPLSPPIPASFMLLEPLRIHQRKSYRGESRFLSPKPVIALNRASPLSGRLSKCAVTVKLLDDDGSPLDVEEQDCLSSPNGQETILLPDYLRTPPIPLMLTGSIEGKSLRLGFSIQYETLEGERHKIFLTSNVFQMIRERRQKRKRSSVG</sequence>